<gene>
    <name evidence="15" type="ORF">U27_06874</name>
</gene>
<sequence>MFKKFCIIMLFFCLSASAMAQNTTEITLEPVVVTATRIEIPLTHVGKATSLISEQEIEQPNITTLAEALQAVPGLLVSQQGGPGTLVSFKIRGLDSEYTQILIDGLPVRNPSDPQGSAVEFMDDILVENIERIEIVRGASSTLYGSDSVGGTINIITKKGTETPELFASFEGGSLSTYQETAGVRGKAGAVNYALTGKRVNSDGLDDHDEYSATALAGQIGVEFSPQTSLNIQLKYTDTELDLNESPEIAGGVVVKDEDDPDDSKEKTLLNGGAVLTGQFSENLDYSLKLGYVDVESQLTFGPEGNEFGFGSDVEYSGNILNGEAQVNYRLNEMQLFTVGYEYEAEEFEQDLGDRKDMPDAIQHAVYLQDSLSFLDEHFTLTPGVRYMDHDQAGDRVDWEISTSYLFGESGVRFHGHVGTGFRAPSLYELYGASVFSGQIYQFGNKDLDPEESLGWDVGLEMKVLEGKVRVDVTYFMNDFDQIIGFGTVGYENIDGGESKGIEVEASYALTDNFSLHGAYTYTKTEDANGDKFYGVPEHQIGMNANYRIMESLNANLGLIVRGKEDIPLFDSTTFLSERYENDGYMTVNLSMDYQLSDSWKIWGRVENLLDEEYTVSGYEAPGRGFYGGIRLDL</sequence>
<evidence type="ECO:0000256" key="5">
    <source>
        <dbReference type="ARBA" id="ARBA00022729"/>
    </source>
</evidence>
<dbReference type="InterPro" id="IPR036942">
    <property type="entry name" value="Beta-barrel_TonB_sf"/>
</dbReference>
<dbReference type="PANTHER" id="PTHR30069">
    <property type="entry name" value="TONB-DEPENDENT OUTER MEMBRANE RECEPTOR"/>
    <property type="match status" value="1"/>
</dbReference>
<evidence type="ECO:0000256" key="7">
    <source>
        <dbReference type="ARBA" id="ARBA00023136"/>
    </source>
</evidence>
<comment type="subcellular location">
    <subcellularLocation>
        <location evidence="1 10">Cell outer membrane</location>
        <topology evidence="1 10">Multi-pass membrane protein</topology>
    </subcellularLocation>
</comment>
<dbReference type="PANTHER" id="PTHR30069:SF29">
    <property type="entry name" value="HEMOGLOBIN AND HEMOGLOBIN-HAPTOGLOBIN-BINDING PROTEIN 1-RELATED"/>
    <property type="match status" value="1"/>
</dbReference>
<dbReference type="EMBL" id="DF820471">
    <property type="protein sequence ID" value="GAK59888.1"/>
    <property type="molecule type" value="Genomic_DNA"/>
</dbReference>
<evidence type="ECO:0000256" key="2">
    <source>
        <dbReference type="ARBA" id="ARBA00022448"/>
    </source>
</evidence>
<keyword evidence="6 11" id="KW-0798">TonB box</keyword>
<dbReference type="GO" id="GO:0044718">
    <property type="term" value="P:siderophore transmembrane transport"/>
    <property type="evidence" value="ECO:0007669"/>
    <property type="project" value="TreeGrafter"/>
</dbReference>
<keyword evidence="7 10" id="KW-0472">Membrane</keyword>
<feature type="domain" description="TonB-dependent receptor-like beta-barrel" evidence="13">
    <location>
        <begin position="259"/>
        <end position="609"/>
    </location>
</feature>
<name>A0A081C5N3_VECG1</name>
<dbReference type="eggNOG" id="COG4206">
    <property type="taxonomic scope" value="Bacteria"/>
</dbReference>
<dbReference type="InterPro" id="IPR037066">
    <property type="entry name" value="Plug_dom_sf"/>
</dbReference>
<evidence type="ECO:0000256" key="12">
    <source>
        <dbReference type="SAM" id="SignalP"/>
    </source>
</evidence>
<evidence type="ECO:0000259" key="14">
    <source>
        <dbReference type="Pfam" id="PF07715"/>
    </source>
</evidence>
<evidence type="ECO:0000313" key="15">
    <source>
        <dbReference type="EMBL" id="GAK59888.1"/>
    </source>
</evidence>
<dbReference type="Proteomes" id="UP000030661">
    <property type="component" value="Unassembled WGS sequence"/>
</dbReference>
<dbReference type="Pfam" id="PF07715">
    <property type="entry name" value="Plug"/>
    <property type="match status" value="1"/>
</dbReference>
<dbReference type="PROSITE" id="PS52016">
    <property type="entry name" value="TONB_DEPENDENT_REC_3"/>
    <property type="match status" value="1"/>
</dbReference>
<keyword evidence="4 10" id="KW-0812">Transmembrane</keyword>
<comment type="similarity">
    <text evidence="10 11">Belongs to the TonB-dependent receptor family.</text>
</comment>
<feature type="domain" description="TonB-dependent receptor plug" evidence="14">
    <location>
        <begin position="45"/>
        <end position="152"/>
    </location>
</feature>
<evidence type="ECO:0000256" key="4">
    <source>
        <dbReference type="ARBA" id="ARBA00022692"/>
    </source>
</evidence>
<evidence type="ECO:0000313" key="16">
    <source>
        <dbReference type="Proteomes" id="UP000030661"/>
    </source>
</evidence>
<dbReference type="Pfam" id="PF00593">
    <property type="entry name" value="TonB_dep_Rec_b-barrel"/>
    <property type="match status" value="1"/>
</dbReference>
<evidence type="ECO:0000256" key="10">
    <source>
        <dbReference type="PROSITE-ProRule" id="PRU01360"/>
    </source>
</evidence>
<evidence type="ECO:0000256" key="9">
    <source>
        <dbReference type="ARBA" id="ARBA00023237"/>
    </source>
</evidence>
<accession>A0A081C5N3</accession>
<dbReference type="CDD" id="cd01347">
    <property type="entry name" value="ligand_gated_channel"/>
    <property type="match status" value="1"/>
</dbReference>
<keyword evidence="8 15" id="KW-0675">Receptor</keyword>
<evidence type="ECO:0000256" key="8">
    <source>
        <dbReference type="ARBA" id="ARBA00023170"/>
    </source>
</evidence>
<proteinExistence type="inferred from homology"/>
<dbReference type="Gene3D" id="2.170.130.10">
    <property type="entry name" value="TonB-dependent receptor, plug domain"/>
    <property type="match status" value="1"/>
</dbReference>
<organism evidence="15">
    <name type="scientific">Vecturithrix granuli</name>
    <dbReference type="NCBI Taxonomy" id="1499967"/>
    <lineage>
        <taxon>Bacteria</taxon>
        <taxon>Candidatus Moduliflexota</taxon>
        <taxon>Candidatus Vecturitrichia</taxon>
        <taxon>Candidatus Vecturitrichales</taxon>
        <taxon>Candidatus Vecturitrichaceae</taxon>
        <taxon>Candidatus Vecturithrix</taxon>
    </lineage>
</organism>
<dbReference type="InterPro" id="IPR012910">
    <property type="entry name" value="Plug_dom"/>
</dbReference>
<evidence type="ECO:0000256" key="11">
    <source>
        <dbReference type="RuleBase" id="RU003357"/>
    </source>
</evidence>
<dbReference type="InterPro" id="IPR000531">
    <property type="entry name" value="Beta-barrel_TonB"/>
</dbReference>
<feature type="signal peptide" evidence="12">
    <location>
        <begin position="1"/>
        <end position="20"/>
    </location>
</feature>
<keyword evidence="2 10" id="KW-0813">Transport</keyword>
<keyword evidence="16" id="KW-1185">Reference proteome</keyword>
<reference evidence="15" key="1">
    <citation type="journal article" date="2015" name="PeerJ">
        <title>First genomic representation of candidate bacterial phylum KSB3 points to enhanced environmental sensing as a trigger of wastewater bulking.</title>
        <authorList>
            <person name="Sekiguchi Y."/>
            <person name="Ohashi A."/>
            <person name="Parks D.H."/>
            <person name="Yamauchi T."/>
            <person name="Tyson G.W."/>
            <person name="Hugenholtz P."/>
        </authorList>
    </citation>
    <scope>NUCLEOTIDE SEQUENCE [LARGE SCALE GENOMIC DNA]</scope>
</reference>
<dbReference type="SUPFAM" id="SSF56935">
    <property type="entry name" value="Porins"/>
    <property type="match status" value="1"/>
</dbReference>
<keyword evidence="3 10" id="KW-1134">Transmembrane beta strand</keyword>
<dbReference type="STRING" id="1499967.U27_06874"/>
<evidence type="ECO:0000256" key="6">
    <source>
        <dbReference type="ARBA" id="ARBA00023077"/>
    </source>
</evidence>
<dbReference type="AlphaFoldDB" id="A0A081C5N3"/>
<dbReference type="HOGENOM" id="CLU_008287_18_5_0"/>
<feature type="chain" id="PRO_5001755648" evidence="12">
    <location>
        <begin position="21"/>
        <end position="634"/>
    </location>
</feature>
<evidence type="ECO:0000256" key="1">
    <source>
        <dbReference type="ARBA" id="ARBA00004571"/>
    </source>
</evidence>
<keyword evidence="5 12" id="KW-0732">Signal</keyword>
<dbReference type="InterPro" id="IPR039426">
    <property type="entry name" value="TonB-dep_rcpt-like"/>
</dbReference>
<dbReference type="GO" id="GO:0015344">
    <property type="term" value="F:siderophore uptake transmembrane transporter activity"/>
    <property type="evidence" value="ECO:0007669"/>
    <property type="project" value="TreeGrafter"/>
</dbReference>
<protein>
    <submittedName>
        <fullName evidence="15">TonB-dependent receptor</fullName>
    </submittedName>
</protein>
<evidence type="ECO:0000259" key="13">
    <source>
        <dbReference type="Pfam" id="PF00593"/>
    </source>
</evidence>
<evidence type="ECO:0000256" key="3">
    <source>
        <dbReference type="ARBA" id="ARBA00022452"/>
    </source>
</evidence>
<dbReference type="GO" id="GO:0009279">
    <property type="term" value="C:cell outer membrane"/>
    <property type="evidence" value="ECO:0007669"/>
    <property type="project" value="UniProtKB-SubCell"/>
</dbReference>
<keyword evidence="9 10" id="KW-0998">Cell outer membrane</keyword>
<dbReference type="Gene3D" id="2.40.170.20">
    <property type="entry name" value="TonB-dependent receptor, beta-barrel domain"/>
    <property type="match status" value="1"/>
</dbReference>